<organism evidence="1">
    <name type="scientific">Agromyces sp. G08B096</name>
    <dbReference type="NCBI Taxonomy" id="3156399"/>
    <lineage>
        <taxon>Bacteria</taxon>
        <taxon>Bacillati</taxon>
        <taxon>Actinomycetota</taxon>
        <taxon>Actinomycetes</taxon>
        <taxon>Micrococcales</taxon>
        <taxon>Microbacteriaceae</taxon>
        <taxon>Agromyces</taxon>
    </lineage>
</organism>
<name>A0AAU7W5E2_9MICO</name>
<accession>A0AAU7W5E2</accession>
<dbReference type="EMBL" id="CP158374">
    <property type="protein sequence ID" value="XBX81210.1"/>
    <property type="molecule type" value="Genomic_DNA"/>
</dbReference>
<sequence>MKHELLPLFVAAGLSDSRIVRHYGVAPLTVLRWRKAEGLATQWKPKVVEHGESAYKKRGCRCDVCRAANTKAQQTGNVRRRALTEANGGIAPIARHGLSTGRNWGCWCEVCRGAIKAANDAWTATHRRAG</sequence>
<proteinExistence type="predicted"/>
<gene>
    <name evidence="1" type="ORF">ABIQ69_11385</name>
</gene>
<dbReference type="AlphaFoldDB" id="A0AAU7W5E2"/>
<dbReference type="RefSeq" id="WP_350347232.1">
    <property type="nucleotide sequence ID" value="NZ_CP158374.1"/>
</dbReference>
<reference evidence="1" key="1">
    <citation type="submission" date="2024-05" db="EMBL/GenBank/DDBJ databases">
        <authorList>
            <person name="Yu L."/>
        </authorList>
    </citation>
    <scope>NUCLEOTIDE SEQUENCE</scope>
    <source>
        <strain evidence="1">G08B096</strain>
    </source>
</reference>
<evidence type="ECO:0000313" key="1">
    <source>
        <dbReference type="EMBL" id="XBX81210.1"/>
    </source>
</evidence>
<protein>
    <submittedName>
        <fullName evidence="1">Uncharacterized protein</fullName>
    </submittedName>
</protein>